<dbReference type="Proteomes" id="UP000693970">
    <property type="component" value="Unassembled WGS sequence"/>
</dbReference>
<dbReference type="GO" id="GO:0005737">
    <property type="term" value="C:cytoplasm"/>
    <property type="evidence" value="ECO:0007669"/>
    <property type="project" value="TreeGrafter"/>
</dbReference>
<dbReference type="InterPro" id="IPR006076">
    <property type="entry name" value="FAD-dep_OxRdtase"/>
</dbReference>
<dbReference type="EMBL" id="JAGRRH010000014">
    <property type="protein sequence ID" value="KAG7358736.1"/>
    <property type="molecule type" value="Genomic_DNA"/>
</dbReference>
<keyword evidence="3" id="KW-1185">Reference proteome</keyword>
<evidence type="ECO:0000313" key="2">
    <source>
        <dbReference type="EMBL" id="KAG7358736.1"/>
    </source>
</evidence>
<sequence length="461" mass="50821">MLRHIFFPIHVKLRKTLLVSLLLITLIFGFSTSLTGQLMTPRLLAGDPVQCSWCGHKGKIRRFLSQLSANNSMEQPIDDFMTKTETNSLTHVGIVGGGLAGLSTAFHLLQRQPTLDITILDVTSGPGEGGASSVAGGLLHPLSPRGKLVYMGLEGLASTNRLIQVARQFAPECVLREDLYRVALDEKQRDTLRGTAEALPHLTKWIDDTNKEAPKEWESLNLSEERVLGALKMHNGCKVIHVPSYLSGLWDACQSTGSGSKAWVQDQTLSETSTSEWKSRLSGFDCVVFSGGAGMFQSSVLGNDNELPIQLVRGQSIEMTVSSNQLKNALLGGKYVSPMLEPDKILVGATHEFREEPLSQSDVVKELKDRSYAFCSTLWDHGSIDRITSGSRVQSQRGRYGRLPIIGRIKCPHHSNSWIFTGLSSRGILYHGIYGDALSGSILGQDNVDRLRHLDVEWWKK</sequence>
<dbReference type="OrthoDB" id="547145at2759"/>
<dbReference type="Pfam" id="PF01266">
    <property type="entry name" value="DAO"/>
    <property type="match status" value="1"/>
</dbReference>
<reference evidence="2" key="2">
    <citation type="submission" date="2021-04" db="EMBL/GenBank/DDBJ databases">
        <authorList>
            <person name="Podell S."/>
        </authorList>
    </citation>
    <scope>NUCLEOTIDE SEQUENCE</scope>
    <source>
        <strain evidence="2">Hildebrandi</strain>
    </source>
</reference>
<evidence type="ECO:0000313" key="3">
    <source>
        <dbReference type="Proteomes" id="UP000693970"/>
    </source>
</evidence>
<proteinExistence type="predicted"/>
<accession>A0A9K3PTD8</accession>
<protein>
    <submittedName>
        <fullName evidence="2">FAD dependent oxidoreductase</fullName>
    </submittedName>
</protein>
<dbReference type="PANTHER" id="PTHR13847">
    <property type="entry name" value="SARCOSINE DEHYDROGENASE-RELATED"/>
    <property type="match status" value="1"/>
</dbReference>
<reference evidence="2" key="1">
    <citation type="journal article" date="2021" name="Sci. Rep.">
        <title>Diploid genomic architecture of Nitzschia inconspicua, an elite biomass production diatom.</title>
        <authorList>
            <person name="Oliver A."/>
            <person name="Podell S."/>
            <person name="Pinowska A."/>
            <person name="Traller J.C."/>
            <person name="Smith S.R."/>
            <person name="McClure R."/>
            <person name="Beliaev A."/>
            <person name="Bohutskyi P."/>
            <person name="Hill E.A."/>
            <person name="Rabines A."/>
            <person name="Zheng H."/>
            <person name="Allen L.Z."/>
            <person name="Kuo A."/>
            <person name="Grigoriev I.V."/>
            <person name="Allen A.E."/>
            <person name="Hazlebeck D."/>
            <person name="Allen E.E."/>
        </authorList>
    </citation>
    <scope>NUCLEOTIDE SEQUENCE</scope>
    <source>
        <strain evidence="2">Hildebrandi</strain>
    </source>
</reference>
<name>A0A9K3PTD8_9STRA</name>
<gene>
    <name evidence="2" type="ORF">IV203_015325</name>
</gene>
<evidence type="ECO:0000259" key="1">
    <source>
        <dbReference type="Pfam" id="PF01266"/>
    </source>
</evidence>
<dbReference type="PANTHER" id="PTHR13847:SF261">
    <property type="entry name" value="FAD-DEPENDENT OXIDOREDUCTASE FAMILY PROTEIN"/>
    <property type="match status" value="1"/>
</dbReference>
<comment type="caution">
    <text evidence="2">The sequence shown here is derived from an EMBL/GenBank/DDBJ whole genome shotgun (WGS) entry which is preliminary data.</text>
</comment>
<feature type="domain" description="FAD dependent oxidoreductase" evidence="1">
    <location>
        <begin position="92"/>
        <end position="438"/>
    </location>
</feature>
<organism evidence="2 3">
    <name type="scientific">Nitzschia inconspicua</name>
    <dbReference type="NCBI Taxonomy" id="303405"/>
    <lineage>
        <taxon>Eukaryota</taxon>
        <taxon>Sar</taxon>
        <taxon>Stramenopiles</taxon>
        <taxon>Ochrophyta</taxon>
        <taxon>Bacillariophyta</taxon>
        <taxon>Bacillariophyceae</taxon>
        <taxon>Bacillariophycidae</taxon>
        <taxon>Bacillariales</taxon>
        <taxon>Bacillariaceae</taxon>
        <taxon>Nitzschia</taxon>
    </lineage>
</organism>
<dbReference type="AlphaFoldDB" id="A0A9K3PTD8"/>